<evidence type="ECO:0000259" key="4">
    <source>
        <dbReference type="PROSITE" id="PS51007"/>
    </source>
</evidence>
<accession>A0A383AKA9</accession>
<feature type="non-terminal residue" evidence="5">
    <location>
        <position position="251"/>
    </location>
</feature>
<dbReference type="InterPro" id="IPR036909">
    <property type="entry name" value="Cyt_c-like_dom_sf"/>
</dbReference>
<keyword evidence="2" id="KW-0479">Metal-binding</keyword>
<gene>
    <name evidence="5" type="ORF">METZ01_LOCUS461056</name>
</gene>
<proteinExistence type="predicted"/>
<dbReference type="PANTHER" id="PTHR33546">
    <property type="entry name" value="LARGE, MULTIFUNCTIONAL SECRETED PROTEIN-RELATED"/>
    <property type="match status" value="1"/>
</dbReference>
<dbReference type="GO" id="GO:0046872">
    <property type="term" value="F:metal ion binding"/>
    <property type="evidence" value="ECO:0007669"/>
    <property type="project" value="UniProtKB-KW"/>
</dbReference>
<dbReference type="PANTHER" id="PTHR33546:SF1">
    <property type="entry name" value="LARGE, MULTIFUNCTIONAL SECRETED PROTEIN"/>
    <property type="match status" value="1"/>
</dbReference>
<name>A0A383AKA9_9ZZZZ</name>
<dbReference type="AlphaFoldDB" id="A0A383AKA9"/>
<dbReference type="Gene3D" id="1.10.760.10">
    <property type="entry name" value="Cytochrome c-like domain"/>
    <property type="match status" value="1"/>
</dbReference>
<dbReference type="SUPFAM" id="SSF46626">
    <property type="entry name" value="Cytochrome c"/>
    <property type="match status" value="1"/>
</dbReference>
<sequence>DSLVQIRGRDVLVGLKKLAAKDQPLATRQGAARALGAMNLKATLPQVVAVLKDTKKAPQALDLWRALLSNKGAGNTLAGGVMSASLPRSVVTAGIRAAREGGRNEKALVSALARSQNIALLTKQMNPAELKTLAGRAMKEGDPFAGEKIYRRAELACTVCHAIGGAGGKVGPDFTSLGTSAQPDYIIESLWYPNRKIKEGYHTTVVETRDNRSLAGVQVRDAGGELVLRDLANKLVSIPKNKIRKKSAGPS</sequence>
<dbReference type="GO" id="GO:0020037">
    <property type="term" value="F:heme binding"/>
    <property type="evidence" value="ECO:0007669"/>
    <property type="project" value="InterPro"/>
</dbReference>
<dbReference type="InterPro" id="IPR009056">
    <property type="entry name" value="Cyt_c-like_dom"/>
</dbReference>
<reference evidence="5" key="1">
    <citation type="submission" date="2018-05" db="EMBL/GenBank/DDBJ databases">
        <authorList>
            <person name="Lanie J.A."/>
            <person name="Ng W.-L."/>
            <person name="Kazmierczak K.M."/>
            <person name="Andrzejewski T.M."/>
            <person name="Davidsen T.M."/>
            <person name="Wayne K.J."/>
            <person name="Tettelin H."/>
            <person name="Glass J.I."/>
            <person name="Rusch D."/>
            <person name="Podicherti R."/>
            <person name="Tsui H.-C.T."/>
            <person name="Winkler M.E."/>
        </authorList>
    </citation>
    <scope>NUCLEOTIDE SEQUENCE</scope>
</reference>
<feature type="non-terminal residue" evidence="5">
    <location>
        <position position="1"/>
    </location>
</feature>
<feature type="domain" description="Cytochrome c" evidence="4">
    <location>
        <begin position="141"/>
        <end position="242"/>
    </location>
</feature>
<keyword evidence="3" id="KW-0408">Iron</keyword>
<evidence type="ECO:0000313" key="5">
    <source>
        <dbReference type="EMBL" id="SVE08202.1"/>
    </source>
</evidence>
<evidence type="ECO:0000256" key="3">
    <source>
        <dbReference type="ARBA" id="ARBA00023004"/>
    </source>
</evidence>
<evidence type="ECO:0000256" key="1">
    <source>
        <dbReference type="ARBA" id="ARBA00022617"/>
    </source>
</evidence>
<dbReference type="EMBL" id="UINC01192857">
    <property type="protein sequence ID" value="SVE08202.1"/>
    <property type="molecule type" value="Genomic_DNA"/>
</dbReference>
<evidence type="ECO:0000256" key="2">
    <source>
        <dbReference type="ARBA" id="ARBA00022723"/>
    </source>
</evidence>
<dbReference type="GO" id="GO:0009055">
    <property type="term" value="F:electron transfer activity"/>
    <property type="evidence" value="ECO:0007669"/>
    <property type="project" value="InterPro"/>
</dbReference>
<dbReference type="PROSITE" id="PS51007">
    <property type="entry name" value="CYTC"/>
    <property type="match status" value="1"/>
</dbReference>
<keyword evidence="1" id="KW-0349">Heme</keyword>
<organism evidence="5">
    <name type="scientific">marine metagenome</name>
    <dbReference type="NCBI Taxonomy" id="408172"/>
    <lineage>
        <taxon>unclassified sequences</taxon>
        <taxon>metagenomes</taxon>
        <taxon>ecological metagenomes</taxon>
    </lineage>
</organism>
<protein>
    <recommendedName>
        <fullName evidence="4">Cytochrome c domain-containing protein</fullName>
    </recommendedName>
</protein>